<feature type="non-terminal residue" evidence="8">
    <location>
        <position position="1"/>
    </location>
</feature>
<dbReference type="AlphaFoldDB" id="A0AAV5VEA5"/>
<dbReference type="InterPro" id="IPR045263">
    <property type="entry name" value="GLUT"/>
</dbReference>
<feature type="transmembrane region" description="Helical" evidence="5">
    <location>
        <begin position="112"/>
        <end position="132"/>
    </location>
</feature>
<proteinExistence type="predicted"/>
<sequence length="485" mass="53961">SRIISLSMQIAFSCLGPFAFASTFLNTPVEEFRSYLNESYNHELSVGGYETLWNVLQNFWFPGSIIGFFLAPMVNDTFGRKVGLLSGNCWNLISAIMQWAGVHFYVPSLLLFGRFISSIATAIAFQSTVLYLQEFPPTARRGTTSYMSDVVYSFFAVICMSLGTRQLLGETLSIFMAVQIVLCVVSVAITIQLHESPKYLLIKKKDEEAALASTHFFHGAESVESVKQFIQELKAEGSDLDCDSTSLKDFVHIFTDPTLRKTMFLGLAALQMVVPLWTLMFNSTDLLLDLDASKFISQWTSSGMIVCYFIGTLFGSHFIDRIGRRTLFIPCSVLLSVGIAAVAAAFYMKTIVPHAEFTAVAGLLIAGLVFGLGVGSIAWFIAPELSPQRYRSKIQSMVAVLNMIQSAIFTFAVMPLYRAFGAWIFLVLFCLVCALCDIFLYFELPETKGRPISEITEEVRNGLKMRRRRVGDDIENPKGVKTSAL</sequence>
<evidence type="ECO:0000259" key="7">
    <source>
        <dbReference type="PROSITE" id="PS50850"/>
    </source>
</evidence>
<evidence type="ECO:0000256" key="4">
    <source>
        <dbReference type="ARBA" id="ARBA00023136"/>
    </source>
</evidence>
<comment type="subcellular location">
    <subcellularLocation>
        <location evidence="1">Membrane</location>
        <topology evidence="1">Multi-pass membrane protein</topology>
    </subcellularLocation>
</comment>
<evidence type="ECO:0000256" key="2">
    <source>
        <dbReference type="ARBA" id="ARBA00022692"/>
    </source>
</evidence>
<dbReference type="PANTHER" id="PTHR23503">
    <property type="entry name" value="SOLUTE CARRIER FAMILY 2"/>
    <property type="match status" value="1"/>
</dbReference>
<feature type="transmembrane region" description="Helical" evidence="5">
    <location>
        <begin position="327"/>
        <end position="348"/>
    </location>
</feature>
<evidence type="ECO:0000313" key="9">
    <source>
        <dbReference type="Proteomes" id="UP001432322"/>
    </source>
</evidence>
<feature type="signal peptide" evidence="6">
    <location>
        <begin position="1"/>
        <end position="21"/>
    </location>
</feature>
<protein>
    <recommendedName>
        <fullName evidence="7">Major facilitator superfamily (MFS) profile domain-containing protein</fullName>
    </recommendedName>
</protein>
<dbReference type="Gene3D" id="1.20.1250.20">
    <property type="entry name" value="MFS general substrate transporter like domains"/>
    <property type="match status" value="1"/>
</dbReference>
<dbReference type="InterPro" id="IPR005828">
    <property type="entry name" value="MFS_sugar_transport-like"/>
</dbReference>
<keyword evidence="6" id="KW-0732">Signal</keyword>
<dbReference type="PANTHER" id="PTHR23503:SF29">
    <property type="entry name" value="MAJOR FACILITATOR SUPERFAMILY (MFS) PROFILE DOMAIN-CONTAINING PROTEIN"/>
    <property type="match status" value="1"/>
</dbReference>
<dbReference type="InterPro" id="IPR020846">
    <property type="entry name" value="MFS_dom"/>
</dbReference>
<feature type="transmembrane region" description="Helical" evidence="5">
    <location>
        <begin position="144"/>
        <end position="168"/>
    </location>
</feature>
<feature type="transmembrane region" description="Helical" evidence="5">
    <location>
        <begin position="360"/>
        <end position="382"/>
    </location>
</feature>
<dbReference type="Proteomes" id="UP001432322">
    <property type="component" value="Unassembled WGS sequence"/>
</dbReference>
<feature type="transmembrane region" description="Helical" evidence="5">
    <location>
        <begin position="394"/>
        <end position="414"/>
    </location>
</feature>
<keyword evidence="3 5" id="KW-1133">Transmembrane helix</keyword>
<feature type="domain" description="Major facilitator superfamily (MFS) profile" evidence="7">
    <location>
        <begin position="1"/>
        <end position="448"/>
    </location>
</feature>
<evidence type="ECO:0000256" key="3">
    <source>
        <dbReference type="ARBA" id="ARBA00022989"/>
    </source>
</evidence>
<keyword evidence="4 5" id="KW-0472">Membrane</keyword>
<accession>A0AAV5VEA5</accession>
<evidence type="ECO:0000256" key="5">
    <source>
        <dbReference type="SAM" id="Phobius"/>
    </source>
</evidence>
<dbReference type="SUPFAM" id="SSF103473">
    <property type="entry name" value="MFS general substrate transporter"/>
    <property type="match status" value="1"/>
</dbReference>
<dbReference type="Pfam" id="PF00083">
    <property type="entry name" value="Sugar_tr"/>
    <property type="match status" value="1"/>
</dbReference>
<dbReference type="GO" id="GO:0015149">
    <property type="term" value="F:hexose transmembrane transporter activity"/>
    <property type="evidence" value="ECO:0007669"/>
    <property type="project" value="TreeGrafter"/>
</dbReference>
<reference evidence="8" key="1">
    <citation type="submission" date="2023-10" db="EMBL/GenBank/DDBJ databases">
        <title>Genome assembly of Pristionchus species.</title>
        <authorList>
            <person name="Yoshida K."/>
            <person name="Sommer R.J."/>
        </authorList>
    </citation>
    <scope>NUCLEOTIDE SEQUENCE</scope>
    <source>
        <strain evidence="8">RS5133</strain>
    </source>
</reference>
<dbReference type="EMBL" id="BTSY01000003">
    <property type="protein sequence ID" value="GMT18016.1"/>
    <property type="molecule type" value="Genomic_DNA"/>
</dbReference>
<dbReference type="GO" id="GO:0016020">
    <property type="term" value="C:membrane"/>
    <property type="evidence" value="ECO:0007669"/>
    <property type="project" value="UniProtKB-SubCell"/>
</dbReference>
<comment type="caution">
    <text evidence="8">The sequence shown here is derived from an EMBL/GenBank/DDBJ whole genome shotgun (WGS) entry which is preliminary data.</text>
</comment>
<organism evidence="8 9">
    <name type="scientific">Pristionchus fissidentatus</name>
    <dbReference type="NCBI Taxonomy" id="1538716"/>
    <lineage>
        <taxon>Eukaryota</taxon>
        <taxon>Metazoa</taxon>
        <taxon>Ecdysozoa</taxon>
        <taxon>Nematoda</taxon>
        <taxon>Chromadorea</taxon>
        <taxon>Rhabditida</taxon>
        <taxon>Rhabditina</taxon>
        <taxon>Diplogasteromorpha</taxon>
        <taxon>Diplogasteroidea</taxon>
        <taxon>Neodiplogasteridae</taxon>
        <taxon>Pristionchus</taxon>
    </lineage>
</organism>
<feature type="transmembrane region" description="Helical" evidence="5">
    <location>
        <begin position="90"/>
        <end position="106"/>
    </location>
</feature>
<keyword evidence="2 5" id="KW-0812">Transmembrane</keyword>
<gene>
    <name evidence="8" type="ORF">PFISCL1PPCAC_9313</name>
</gene>
<feature type="transmembrane region" description="Helical" evidence="5">
    <location>
        <begin position="59"/>
        <end position="78"/>
    </location>
</feature>
<evidence type="ECO:0000256" key="6">
    <source>
        <dbReference type="SAM" id="SignalP"/>
    </source>
</evidence>
<dbReference type="PROSITE" id="PS50850">
    <property type="entry name" value="MFS"/>
    <property type="match status" value="1"/>
</dbReference>
<evidence type="ECO:0000313" key="8">
    <source>
        <dbReference type="EMBL" id="GMT18016.1"/>
    </source>
</evidence>
<dbReference type="InterPro" id="IPR036259">
    <property type="entry name" value="MFS_trans_sf"/>
</dbReference>
<feature type="transmembrane region" description="Helical" evidence="5">
    <location>
        <begin position="263"/>
        <end position="283"/>
    </location>
</feature>
<keyword evidence="9" id="KW-1185">Reference proteome</keyword>
<feature type="transmembrane region" description="Helical" evidence="5">
    <location>
        <begin position="174"/>
        <end position="194"/>
    </location>
</feature>
<feature type="transmembrane region" description="Helical" evidence="5">
    <location>
        <begin position="295"/>
        <end position="315"/>
    </location>
</feature>
<name>A0AAV5VEA5_9BILA</name>
<feature type="chain" id="PRO_5044011584" description="Major facilitator superfamily (MFS) profile domain-containing protein" evidence="6">
    <location>
        <begin position="22"/>
        <end position="485"/>
    </location>
</feature>
<evidence type="ECO:0000256" key="1">
    <source>
        <dbReference type="ARBA" id="ARBA00004141"/>
    </source>
</evidence>
<feature type="transmembrane region" description="Helical" evidence="5">
    <location>
        <begin position="420"/>
        <end position="442"/>
    </location>
</feature>